<gene>
    <name evidence="8" type="ORF">PoB_001670700</name>
</gene>
<feature type="transmembrane region" description="Helical" evidence="5">
    <location>
        <begin position="12"/>
        <end position="36"/>
    </location>
</feature>
<feature type="transmembrane region" description="Helical" evidence="5">
    <location>
        <begin position="270"/>
        <end position="293"/>
    </location>
</feature>
<dbReference type="Proteomes" id="UP000735302">
    <property type="component" value="Unassembled WGS sequence"/>
</dbReference>
<dbReference type="Gene3D" id="1.20.1070.10">
    <property type="entry name" value="Rhodopsin 7-helix transmembrane proteins"/>
    <property type="match status" value="1"/>
</dbReference>
<organism evidence="8 9">
    <name type="scientific">Plakobranchus ocellatus</name>
    <dbReference type="NCBI Taxonomy" id="259542"/>
    <lineage>
        <taxon>Eukaryota</taxon>
        <taxon>Metazoa</taxon>
        <taxon>Spiralia</taxon>
        <taxon>Lophotrochozoa</taxon>
        <taxon>Mollusca</taxon>
        <taxon>Gastropoda</taxon>
        <taxon>Heterobranchia</taxon>
        <taxon>Euthyneura</taxon>
        <taxon>Panpulmonata</taxon>
        <taxon>Sacoglossa</taxon>
        <taxon>Placobranchoidea</taxon>
        <taxon>Plakobranchidae</taxon>
        <taxon>Plakobranchus</taxon>
    </lineage>
</organism>
<dbReference type="GO" id="GO:0004930">
    <property type="term" value="F:G protein-coupled receptor activity"/>
    <property type="evidence" value="ECO:0007669"/>
    <property type="project" value="InterPro"/>
</dbReference>
<dbReference type="EMBL" id="BLXT01002015">
    <property type="protein sequence ID" value="GFN90201.1"/>
    <property type="molecule type" value="Genomic_DNA"/>
</dbReference>
<evidence type="ECO:0000313" key="8">
    <source>
        <dbReference type="EMBL" id="GFN90201.1"/>
    </source>
</evidence>
<dbReference type="Pfam" id="PF00001">
    <property type="entry name" value="7tm_1"/>
    <property type="match status" value="1"/>
</dbReference>
<evidence type="ECO:0000259" key="7">
    <source>
        <dbReference type="PROSITE" id="PS50262"/>
    </source>
</evidence>
<accession>A0AAV3Z6L8</accession>
<dbReference type="InterPro" id="IPR000276">
    <property type="entry name" value="GPCR_Rhodpsn"/>
</dbReference>
<keyword evidence="8" id="KW-0675">Receptor</keyword>
<evidence type="ECO:0000256" key="4">
    <source>
        <dbReference type="ARBA" id="ARBA00023136"/>
    </source>
</evidence>
<keyword evidence="6" id="KW-0732">Signal</keyword>
<dbReference type="GO" id="GO:0016020">
    <property type="term" value="C:membrane"/>
    <property type="evidence" value="ECO:0007669"/>
    <property type="project" value="UniProtKB-SubCell"/>
</dbReference>
<feature type="chain" id="PRO_5043337988" evidence="6">
    <location>
        <begin position="24"/>
        <end position="302"/>
    </location>
</feature>
<dbReference type="PROSITE" id="PS50262">
    <property type="entry name" value="G_PROTEIN_RECEP_F1_2"/>
    <property type="match status" value="1"/>
</dbReference>
<feature type="transmembrane region" description="Helical" evidence="5">
    <location>
        <begin position="114"/>
        <end position="131"/>
    </location>
</feature>
<dbReference type="AlphaFoldDB" id="A0AAV3Z6L8"/>
<evidence type="ECO:0000256" key="2">
    <source>
        <dbReference type="ARBA" id="ARBA00022692"/>
    </source>
</evidence>
<keyword evidence="3 5" id="KW-1133">Transmembrane helix</keyword>
<feature type="domain" description="G-protein coupled receptors family 1 profile" evidence="7">
    <location>
        <begin position="1"/>
        <end position="290"/>
    </location>
</feature>
<dbReference type="InterPro" id="IPR017452">
    <property type="entry name" value="GPCR_Rhodpsn_7TM"/>
</dbReference>
<evidence type="ECO:0000256" key="3">
    <source>
        <dbReference type="ARBA" id="ARBA00022989"/>
    </source>
</evidence>
<evidence type="ECO:0000256" key="1">
    <source>
        <dbReference type="ARBA" id="ARBA00004370"/>
    </source>
</evidence>
<evidence type="ECO:0000256" key="5">
    <source>
        <dbReference type="SAM" id="Phobius"/>
    </source>
</evidence>
<sequence>MGAFNDGVTLTFWFLSLSDLCVCLTSSGMCICTFLVSQESKWLSRVRVTGNTDYSKKIGALFFFNPSYIGMLCFQMFGIFQLVTTFLTIYLAVTRSLSVLHPIKFRNIITVKKTLLVSAIFFFLSMASRFPDVTHFGVSLNFDPRINATRYTLWMHPNREIIKDITWTFVDGLVCAGAQITLLVCVFIMVKVFRVAAKFKSKASVVSFSESNLNKSPQQLSTKDARIIKQLVLVSSMFIICNTPKLATFLSSTFEPQFDLGGRFRLIYKVSATILVVSDTINSSINMFVYYFYNARFKSIFK</sequence>
<comment type="subcellular location">
    <subcellularLocation>
        <location evidence="1">Membrane</location>
    </subcellularLocation>
</comment>
<evidence type="ECO:0000313" key="9">
    <source>
        <dbReference type="Proteomes" id="UP000735302"/>
    </source>
</evidence>
<proteinExistence type="predicted"/>
<name>A0AAV3Z6L8_9GAST</name>
<dbReference type="SUPFAM" id="SSF81321">
    <property type="entry name" value="Family A G protein-coupled receptor-like"/>
    <property type="match status" value="1"/>
</dbReference>
<feature type="transmembrane region" description="Helical" evidence="5">
    <location>
        <begin position="231"/>
        <end position="250"/>
    </location>
</feature>
<feature type="transmembrane region" description="Helical" evidence="5">
    <location>
        <begin position="68"/>
        <end position="93"/>
    </location>
</feature>
<protein>
    <submittedName>
        <fullName evidence="8">Chemosensory receptor c</fullName>
    </submittedName>
</protein>
<keyword evidence="2 5" id="KW-0812">Transmembrane</keyword>
<keyword evidence="9" id="KW-1185">Reference proteome</keyword>
<dbReference type="InterPro" id="IPR052954">
    <property type="entry name" value="GPCR-Ligand_Int"/>
</dbReference>
<feature type="signal peptide" evidence="6">
    <location>
        <begin position="1"/>
        <end position="23"/>
    </location>
</feature>
<feature type="transmembrane region" description="Helical" evidence="5">
    <location>
        <begin position="165"/>
        <end position="190"/>
    </location>
</feature>
<reference evidence="8 9" key="1">
    <citation type="journal article" date="2021" name="Elife">
        <title>Chloroplast acquisition without the gene transfer in kleptoplastic sea slugs, Plakobranchus ocellatus.</title>
        <authorList>
            <person name="Maeda T."/>
            <person name="Takahashi S."/>
            <person name="Yoshida T."/>
            <person name="Shimamura S."/>
            <person name="Takaki Y."/>
            <person name="Nagai Y."/>
            <person name="Toyoda A."/>
            <person name="Suzuki Y."/>
            <person name="Arimoto A."/>
            <person name="Ishii H."/>
            <person name="Satoh N."/>
            <person name="Nishiyama T."/>
            <person name="Hasebe M."/>
            <person name="Maruyama T."/>
            <person name="Minagawa J."/>
            <person name="Obokata J."/>
            <person name="Shigenobu S."/>
        </authorList>
    </citation>
    <scope>NUCLEOTIDE SEQUENCE [LARGE SCALE GENOMIC DNA]</scope>
</reference>
<dbReference type="PANTHER" id="PTHR46641:SF2">
    <property type="entry name" value="FMRFAMIDE RECEPTOR"/>
    <property type="match status" value="1"/>
</dbReference>
<dbReference type="PANTHER" id="PTHR46641">
    <property type="entry name" value="FMRFAMIDE RECEPTOR-RELATED"/>
    <property type="match status" value="1"/>
</dbReference>
<comment type="caution">
    <text evidence="8">The sequence shown here is derived from an EMBL/GenBank/DDBJ whole genome shotgun (WGS) entry which is preliminary data.</text>
</comment>
<evidence type="ECO:0000256" key="6">
    <source>
        <dbReference type="SAM" id="SignalP"/>
    </source>
</evidence>
<keyword evidence="4 5" id="KW-0472">Membrane</keyword>